<protein>
    <submittedName>
        <fullName evidence="1">Uncharacterized protein</fullName>
    </submittedName>
</protein>
<dbReference type="EMBL" id="ML178823">
    <property type="protein sequence ID" value="TFL02047.1"/>
    <property type="molecule type" value="Genomic_DNA"/>
</dbReference>
<reference evidence="1 2" key="1">
    <citation type="journal article" date="2019" name="Nat. Ecol. Evol.">
        <title>Megaphylogeny resolves global patterns of mushroom evolution.</title>
        <authorList>
            <person name="Varga T."/>
            <person name="Krizsan K."/>
            <person name="Foldi C."/>
            <person name="Dima B."/>
            <person name="Sanchez-Garcia M."/>
            <person name="Sanchez-Ramirez S."/>
            <person name="Szollosi G.J."/>
            <person name="Szarkandi J.G."/>
            <person name="Papp V."/>
            <person name="Albert L."/>
            <person name="Andreopoulos W."/>
            <person name="Angelini C."/>
            <person name="Antonin V."/>
            <person name="Barry K.W."/>
            <person name="Bougher N.L."/>
            <person name="Buchanan P."/>
            <person name="Buyck B."/>
            <person name="Bense V."/>
            <person name="Catcheside P."/>
            <person name="Chovatia M."/>
            <person name="Cooper J."/>
            <person name="Damon W."/>
            <person name="Desjardin D."/>
            <person name="Finy P."/>
            <person name="Geml J."/>
            <person name="Haridas S."/>
            <person name="Hughes K."/>
            <person name="Justo A."/>
            <person name="Karasinski D."/>
            <person name="Kautmanova I."/>
            <person name="Kiss B."/>
            <person name="Kocsube S."/>
            <person name="Kotiranta H."/>
            <person name="LaButti K.M."/>
            <person name="Lechner B.E."/>
            <person name="Liimatainen K."/>
            <person name="Lipzen A."/>
            <person name="Lukacs Z."/>
            <person name="Mihaltcheva S."/>
            <person name="Morgado L.N."/>
            <person name="Niskanen T."/>
            <person name="Noordeloos M.E."/>
            <person name="Ohm R.A."/>
            <person name="Ortiz-Santana B."/>
            <person name="Ovrebo C."/>
            <person name="Racz N."/>
            <person name="Riley R."/>
            <person name="Savchenko A."/>
            <person name="Shiryaev A."/>
            <person name="Soop K."/>
            <person name="Spirin V."/>
            <person name="Szebenyi C."/>
            <person name="Tomsovsky M."/>
            <person name="Tulloss R.E."/>
            <person name="Uehling J."/>
            <person name="Grigoriev I.V."/>
            <person name="Vagvolgyi C."/>
            <person name="Papp T."/>
            <person name="Martin F.M."/>
            <person name="Miettinen O."/>
            <person name="Hibbett D.S."/>
            <person name="Nagy L.G."/>
        </authorList>
    </citation>
    <scope>NUCLEOTIDE SEQUENCE [LARGE SCALE GENOMIC DNA]</scope>
    <source>
        <strain evidence="1 2">CBS 309.79</strain>
    </source>
</reference>
<proteinExistence type="predicted"/>
<dbReference type="AlphaFoldDB" id="A0A5C3QKK6"/>
<dbReference type="Proteomes" id="UP000305067">
    <property type="component" value="Unassembled WGS sequence"/>
</dbReference>
<accession>A0A5C3QKK6</accession>
<evidence type="ECO:0000313" key="1">
    <source>
        <dbReference type="EMBL" id="TFL02047.1"/>
    </source>
</evidence>
<organism evidence="1 2">
    <name type="scientific">Pterulicium gracile</name>
    <dbReference type="NCBI Taxonomy" id="1884261"/>
    <lineage>
        <taxon>Eukaryota</taxon>
        <taxon>Fungi</taxon>
        <taxon>Dikarya</taxon>
        <taxon>Basidiomycota</taxon>
        <taxon>Agaricomycotina</taxon>
        <taxon>Agaricomycetes</taxon>
        <taxon>Agaricomycetidae</taxon>
        <taxon>Agaricales</taxon>
        <taxon>Pleurotineae</taxon>
        <taxon>Pterulaceae</taxon>
        <taxon>Pterulicium</taxon>
    </lineage>
</organism>
<gene>
    <name evidence="1" type="ORF">BDV98DRAFT_592544</name>
</gene>
<keyword evidence="2" id="KW-1185">Reference proteome</keyword>
<name>A0A5C3QKK6_9AGAR</name>
<sequence>MHEAVCIPTHVLKAPKPLLQHLALQGVAVKWEVIGDEALEIGQLLSLQLVQVVPPPPKRLPTAALVLVLCYLSVLTAMELRIALPHYFDPVKDSFWLGFLRRHTKIVDFSFTSKEKSINIMDILHPAPSEDRNQDQDQDQNQDQD</sequence>
<evidence type="ECO:0000313" key="2">
    <source>
        <dbReference type="Proteomes" id="UP000305067"/>
    </source>
</evidence>